<protein>
    <submittedName>
        <fullName evidence="4">Uncharacterized protein LOC106740900</fullName>
    </submittedName>
</protein>
<feature type="compositionally biased region" description="Basic and acidic residues" evidence="1">
    <location>
        <begin position="186"/>
        <end position="202"/>
    </location>
</feature>
<keyword evidence="3" id="KW-1185">Reference proteome</keyword>
<feature type="compositionally biased region" description="Polar residues" evidence="1">
    <location>
        <begin position="481"/>
        <end position="505"/>
    </location>
</feature>
<feature type="region of interest" description="Disordered" evidence="1">
    <location>
        <begin position="367"/>
        <end position="392"/>
    </location>
</feature>
<dbReference type="KEGG" id="dqu:106740900"/>
<proteinExistence type="predicted"/>
<keyword evidence="2" id="KW-0732">Signal</keyword>
<feature type="compositionally biased region" description="Pro residues" evidence="1">
    <location>
        <begin position="159"/>
        <end position="169"/>
    </location>
</feature>
<feature type="chain" id="PRO_5028319937" evidence="2">
    <location>
        <begin position="16"/>
        <end position="520"/>
    </location>
</feature>
<accession>A0A6P3WP81</accession>
<dbReference type="AlphaFoldDB" id="A0A6P3WP81"/>
<feature type="region of interest" description="Disordered" evidence="1">
    <location>
        <begin position="53"/>
        <end position="88"/>
    </location>
</feature>
<feature type="region of interest" description="Disordered" evidence="1">
    <location>
        <begin position="408"/>
        <end position="520"/>
    </location>
</feature>
<feature type="signal peptide" evidence="2">
    <location>
        <begin position="1"/>
        <end position="15"/>
    </location>
</feature>
<feature type="compositionally biased region" description="Polar residues" evidence="1">
    <location>
        <begin position="305"/>
        <end position="335"/>
    </location>
</feature>
<evidence type="ECO:0000256" key="2">
    <source>
        <dbReference type="SAM" id="SignalP"/>
    </source>
</evidence>
<gene>
    <name evidence="4" type="primary">LOC106740900</name>
</gene>
<dbReference type="OrthoDB" id="7701268at2759"/>
<evidence type="ECO:0000313" key="4">
    <source>
        <dbReference type="RefSeq" id="XP_014467851.1"/>
    </source>
</evidence>
<evidence type="ECO:0000256" key="1">
    <source>
        <dbReference type="SAM" id="MobiDB-lite"/>
    </source>
</evidence>
<evidence type="ECO:0000313" key="3">
    <source>
        <dbReference type="Proteomes" id="UP000515204"/>
    </source>
</evidence>
<feature type="region of interest" description="Disordered" evidence="1">
    <location>
        <begin position="159"/>
        <end position="218"/>
    </location>
</feature>
<feature type="region of interest" description="Disordered" evidence="1">
    <location>
        <begin position="305"/>
        <end position="340"/>
    </location>
</feature>
<reference evidence="4" key="1">
    <citation type="submission" date="2025-08" db="UniProtKB">
        <authorList>
            <consortium name="RefSeq"/>
        </authorList>
    </citation>
    <scope>IDENTIFICATION</scope>
</reference>
<dbReference type="GeneID" id="106740900"/>
<dbReference type="RefSeq" id="XP_014467851.1">
    <property type="nucleotide sequence ID" value="XM_014612365.1"/>
</dbReference>
<organism evidence="3 4">
    <name type="scientific">Dinoponera quadriceps</name>
    <name type="common">South American ant</name>
    <dbReference type="NCBI Taxonomy" id="609295"/>
    <lineage>
        <taxon>Eukaryota</taxon>
        <taxon>Metazoa</taxon>
        <taxon>Ecdysozoa</taxon>
        <taxon>Arthropoda</taxon>
        <taxon>Hexapoda</taxon>
        <taxon>Insecta</taxon>
        <taxon>Pterygota</taxon>
        <taxon>Neoptera</taxon>
        <taxon>Endopterygota</taxon>
        <taxon>Hymenoptera</taxon>
        <taxon>Apocrita</taxon>
        <taxon>Aculeata</taxon>
        <taxon>Formicoidea</taxon>
        <taxon>Formicidae</taxon>
        <taxon>Ponerinae</taxon>
        <taxon>Ponerini</taxon>
        <taxon>Dinoponera</taxon>
    </lineage>
</organism>
<name>A0A6P3WP81_DINQU</name>
<feature type="compositionally biased region" description="Basic and acidic residues" evidence="1">
    <location>
        <begin position="455"/>
        <end position="475"/>
    </location>
</feature>
<sequence>MERLILFLLSPVIFAEPLKINDPNDEPFLPIYPSYPYNPKLIKRGAERELVSQLTPGSYEAPKEDARDPYGTGYSDNYQRDSYYPNYDPYPKNTSPSPTYMYYNEDPYAYTGSPYATYNPYPTPYTVNPAAYPTSSYPDYYYQPSYYYPHYYNHALFPPPPMPPPPPPSESVDYHETSQDPAETEDDKRDKENWGKKTKEDEMGQNASAGQFVDGGNYISGNTRDLDVQSSTYKVASPYNQLEKDVRPESPSIPLPKTTYRVISVAGQPVAPDYPLPAQYVKAQQMEQLMSDTFATLLAQNVQQQTDHPYSKDTLSGVNDESHGNQDTYNPNTSHSDTDAQPYVAGVRTKAGGAAYVVNSEGIAKVNGEGASPQVSSSQITSSKNTKYPGNLYIRKPATQTTLELSKTTYVPQQSKRSKQHRDRVVDSQPADQSGEYDAYDALQSYTSTLSPFGNKREQSYRKHQKQADSYRSKDFVASPQLPQAYSYQYSSYETDQPRQLQDSVKSADGNFGVKRYNKS</sequence>
<feature type="compositionally biased region" description="Low complexity" evidence="1">
    <location>
        <begin position="372"/>
        <end position="383"/>
    </location>
</feature>
<dbReference type="Proteomes" id="UP000515204">
    <property type="component" value="Unplaced"/>
</dbReference>